<accession>A0A1V4QFN3</accession>
<dbReference type="InterPro" id="IPR004960">
    <property type="entry name" value="LipA_acyltrans"/>
</dbReference>
<keyword evidence="3" id="KW-0997">Cell inner membrane</keyword>
<evidence type="ECO:0008006" key="10">
    <source>
        <dbReference type="Google" id="ProtNLM"/>
    </source>
</evidence>
<sequence>MNWGVRLQKFGVIIAYCLPVKLGDFIATILGLLSYYILVRRRSIIKKNLSHIFYNQKLNNRDLKHYCRRTFINYARIMHDFLRLRFIKREFLLDSVQPRGLENLHQALNLGRGCVLLTFHLGSWDYAGSYLAAQGFQMNALVEETSPEMFEFYNRHRSRFGLKPCPLSRAG</sequence>
<comment type="caution">
    <text evidence="8">The sequence shown here is derived from an EMBL/GenBank/DDBJ whole genome shotgun (WGS) entry which is preliminary data.</text>
</comment>
<feature type="transmembrane region" description="Helical" evidence="7">
    <location>
        <begin position="12"/>
        <end position="38"/>
    </location>
</feature>
<protein>
    <recommendedName>
        <fullName evidence="10">Lipid A biosynthesis acyltransferase</fullName>
    </recommendedName>
</protein>
<dbReference type="PANTHER" id="PTHR30606:SF9">
    <property type="entry name" value="LIPID A BIOSYNTHESIS LAUROYLTRANSFERASE"/>
    <property type="match status" value="1"/>
</dbReference>
<dbReference type="Proteomes" id="UP000191663">
    <property type="component" value="Unassembled WGS sequence"/>
</dbReference>
<keyword evidence="4" id="KW-0808">Transferase</keyword>
<dbReference type="Pfam" id="PF03279">
    <property type="entry name" value="Lip_A_acyltrans"/>
    <property type="match status" value="1"/>
</dbReference>
<evidence type="ECO:0000256" key="1">
    <source>
        <dbReference type="ARBA" id="ARBA00004533"/>
    </source>
</evidence>
<dbReference type="PANTHER" id="PTHR30606">
    <property type="entry name" value="LIPID A BIOSYNTHESIS LAUROYL ACYLTRANSFERASE"/>
    <property type="match status" value="1"/>
</dbReference>
<keyword evidence="5 7" id="KW-0472">Membrane</keyword>
<evidence type="ECO:0000256" key="6">
    <source>
        <dbReference type="ARBA" id="ARBA00023315"/>
    </source>
</evidence>
<name>A0A1V4QFN3_UNCW3</name>
<evidence type="ECO:0000313" key="9">
    <source>
        <dbReference type="Proteomes" id="UP000191663"/>
    </source>
</evidence>
<evidence type="ECO:0000256" key="7">
    <source>
        <dbReference type="SAM" id="Phobius"/>
    </source>
</evidence>
<evidence type="ECO:0000256" key="2">
    <source>
        <dbReference type="ARBA" id="ARBA00022475"/>
    </source>
</evidence>
<dbReference type="EMBL" id="MUKB01000075">
    <property type="protein sequence ID" value="OPX17801.1"/>
    <property type="molecule type" value="Genomic_DNA"/>
</dbReference>
<reference evidence="9" key="1">
    <citation type="submission" date="2017-01" db="EMBL/GenBank/DDBJ databases">
        <title>Novel pathways for hydrocarbon cycling and metabolic interdependencies in hydrothermal sediment communities.</title>
        <authorList>
            <person name="Dombrowski N."/>
            <person name="Seitz K."/>
            <person name="Teske A."/>
            <person name="Baker B."/>
        </authorList>
    </citation>
    <scope>NUCLEOTIDE SEQUENCE [LARGE SCALE GENOMIC DNA]</scope>
</reference>
<proteinExistence type="predicted"/>
<dbReference type="AlphaFoldDB" id="A0A1V4QFN3"/>
<evidence type="ECO:0000256" key="3">
    <source>
        <dbReference type="ARBA" id="ARBA00022519"/>
    </source>
</evidence>
<comment type="subcellular location">
    <subcellularLocation>
        <location evidence="1">Cell inner membrane</location>
    </subcellularLocation>
</comment>
<organism evidence="8 9">
    <name type="scientific">candidate division WOR-3 bacterium 4484_100</name>
    <dbReference type="NCBI Taxonomy" id="1936077"/>
    <lineage>
        <taxon>Bacteria</taxon>
        <taxon>Bacteria division WOR-3</taxon>
    </lineage>
</organism>
<evidence type="ECO:0000256" key="5">
    <source>
        <dbReference type="ARBA" id="ARBA00023136"/>
    </source>
</evidence>
<keyword evidence="2" id="KW-1003">Cell membrane</keyword>
<dbReference type="GO" id="GO:0009247">
    <property type="term" value="P:glycolipid biosynthetic process"/>
    <property type="evidence" value="ECO:0007669"/>
    <property type="project" value="UniProtKB-ARBA"/>
</dbReference>
<keyword evidence="6" id="KW-0012">Acyltransferase</keyword>
<keyword evidence="7" id="KW-1133">Transmembrane helix</keyword>
<dbReference type="GO" id="GO:0016746">
    <property type="term" value="F:acyltransferase activity"/>
    <property type="evidence" value="ECO:0007669"/>
    <property type="project" value="UniProtKB-KW"/>
</dbReference>
<gene>
    <name evidence="8" type="ORF">BXT86_04520</name>
</gene>
<keyword evidence="7" id="KW-0812">Transmembrane</keyword>
<evidence type="ECO:0000256" key="4">
    <source>
        <dbReference type="ARBA" id="ARBA00022679"/>
    </source>
</evidence>
<dbReference type="GO" id="GO:0005886">
    <property type="term" value="C:plasma membrane"/>
    <property type="evidence" value="ECO:0007669"/>
    <property type="project" value="UniProtKB-SubCell"/>
</dbReference>
<evidence type="ECO:0000313" key="8">
    <source>
        <dbReference type="EMBL" id="OPX17801.1"/>
    </source>
</evidence>